<comment type="catalytic activity">
    <reaction evidence="9">
        <text>L-threonyl-[protein] + ATP = O-phospho-L-threonyl-[protein] + ADP + H(+)</text>
        <dbReference type="Rhea" id="RHEA:46608"/>
        <dbReference type="Rhea" id="RHEA-COMP:11060"/>
        <dbReference type="Rhea" id="RHEA-COMP:11605"/>
        <dbReference type="ChEBI" id="CHEBI:15378"/>
        <dbReference type="ChEBI" id="CHEBI:30013"/>
        <dbReference type="ChEBI" id="CHEBI:30616"/>
        <dbReference type="ChEBI" id="CHEBI:61977"/>
        <dbReference type="ChEBI" id="CHEBI:456216"/>
        <dbReference type="EC" id="2.7.12.1"/>
    </reaction>
</comment>
<keyword evidence="4" id="KW-0808">Transferase</keyword>
<evidence type="ECO:0000256" key="2">
    <source>
        <dbReference type="ARBA" id="ARBA00013203"/>
    </source>
</evidence>
<dbReference type="InterPro" id="IPR011009">
    <property type="entry name" value="Kinase-like_dom_sf"/>
</dbReference>
<comment type="caution">
    <text evidence="12">The sequence shown here is derived from an EMBL/GenBank/DDBJ whole genome shotgun (WGS) entry which is preliminary data.</text>
</comment>
<feature type="domain" description="Protein kinase" evidence="11">
    <location>
        <begin position="133"/>
        <end position="435"/>
    </location>
</feature>
<keyword evidence="6" id="KW-0418">Kinase</keyword>
<dbReference type="PROSITE" id="PS50011">
    <property type="entry name" value="PROTEIN_KINASE_DOM"/>
    <property type="match status" value="1"/>
</dbReference>
<evidence type="ECO:0000256" key="9">
    <source>
        <dbReference type="ARBA" id="ARBA00049308"/>
    </source>
</evidence>
<comment type="similarity">
    <text evidence="1">Belongs to the protein kinase superfamily. CMGC Ser/Thr protein kinase family. MNB/DYRK subfamily.</text>
</comment>
<dbReference type="Gene3D" id="3.30.200.20">
    <property type="entry name" value="Phosphorylase Kinase, domain 1"/>
    <property type="match status" value="1"/>
</dbReference>
<evidence type="ECO:0000256" key="10">
    <source>
        <dbReference type="ARBA" id="ARBA00051680"/>
    </source>
</evidence>
<evidence type="ECO:0000256" key="7">
    <source>
        <dbReference type="ARBA" id="ARBA00022840"/>
    </source>
</evidence>
<dbReference type="InterPro" id="IPR000719">
    <property type="entry name" value="Prot_kinase_dom"/>
</dbReference>
<dbReference type="EMBL" id="JAPFFF010000005">
    <property type="protein sequence ID" value="KAK8889289.1"/>
    <property type="molecule type" value="Genomic_DNA"/>
</dbReference>
<sequence length="457" mass="53638">MDLSLCLTNSQHITLPRPATERSPRALFMKRKKFEQTYSGNANRTITPRASARSLRPNFLFNHVITDAPISPDEALKRLKFEMTRNEVSEIKNYPEIYYVGTITNKISGIDEPFDDIYHYYRVVTKDQIIFRYEIHKTIMKDDYGTFVSAFDHKDKREVVIQILISTLEMKVWGEAQVERQNLIENPDLHHIMQSLDHFEFRNHLFFVYEEFGRPVVEYAKTFYFWSSPNRPIDFPPIEIDHVKNIARPIIEGIRYLHSKNIICGNIGSSSIYEKNGNVRLVNYGYDPYRQALRYRSPEVIMGLPVDKSSDMFSFALFLIELINGKPMFNGSTDNEQFAKYIDFLGMVPKDLLRTSTRARELMIPKSGRVRTDRRDMNYRIQSPIHVPGGTHVRLEAIDSRRSDEESFYDLIKKCLDWWPMKRISADEACRHPWFREDEPKTKKKTTNNLPALSHKS</sequence>
<dbReference type="EC" id="2.7.12.1" evidence="2"/>
<evidence type="ECO:0000256" key="8">
    <source>
        <dbReference type="ARBA" id="ARBA00049003"/>
    </source>
</evidence>
<evidence type="ECO:0000256" key="3">
    <source>
        <dbReference type="ARBA" id="ARBA00022527"/>
    </source>
</evidence>
<dbReference type="Gene3D" id="3.30.10.30">
    <property type="entry name" value="DYRK"/>
    <property type="match status" value="1"/>
</dbReference>
<comment type="catalytic activity">
    <reaction evidence="10">
        <text>L-tyrosyl-[protein] + ATP = O-phospho-L-tyrosyl-[protein] + ADP + H(+)</text>
        <dbReference type="Rhea" id="RHEA:10596"/>
        <dbReference type="Rhea" id="RHEA-COMP:10136"/>
        <dbReference type="Rhea" id="RHEA-COMP:20101"/>
        <dbReference type="ChEBI" id="CHEBI:15378"/>
        <dbReference type="ChEBI" id="CHEBI:30616"/>
        <dbReference type="ChEBI" id="CHEBI:46858"/>
        <dbReference type="ChEBI" id="CHEBI:61978"/>
        <dbReference type="ChEBI" id="CHEBI:456216"/>
        <dbReference type="EC" id="2.7.12.1"/>
    </reaction>
</comment>
<keyword evidence="13" id="KW-1185">Reference proteome</keyword>
<keyword evidence="3" id="KW-0723">Serine/threonine-protein kinase</keyword>
<dbReference type="Gene3D" id="1.10.510.10">
    <property type="entry name" value="Transferase(Phosphotransferase) domain 1"/>
    <property type="match status" value="1"/>
</dbReference>
<keyword evidence="7" id="KW-0067">ATP-binding</keyword>
<proteinExistence type="inferred from homology"/>
<reference evidence="12 13" key="1">
    <citation type="submission" date="2024-04" db="EMBL/GenBank/DDBJ databases">
        <title>Tritrichomonas musculus Genome.</title>
        <authorList>
            <person name="Alves-Ferreira E."/>
            <person name="Grigg M."/>
            <person name="Lorenzi H."/>
            <person name="Galac M."/>
        </authorList>
    </citation>
    <scope>NUCLEOTIDE SEQUENCE [LARGE SCALE GENOMIC DNA]</scope>
    <source>
        <strain evidence="12 13">EAF2021</strain>
    </source>
</reference>
<dbReference type="SUPFAM" id="SSF56112">
    <property type="entry name" value="Protein kinase-like (PK-like)"/>
    <property type="match status" value="1"/>
</dbReference>
<accession>A0ABR2KDU0</accession>
<protein>
    <recommendedName>
        <fullName evidence="2">dual-specificity kinase</fullName>
        <ecNumber evidence="2">2.7.12.1</ecNumber>
    </recommendedName>
</protein>
<name>A0ABR2KDU0_9EUKA</name>
<dbReference type="PANTHER" id="PTHR24058:SF22">
    <property type="entry name" value="DUAL SPECIFICITY TYROSINE-PHOSPHORYLATION-REGULATED KINASE 4"/>
    <property type="match status" value="1"/>
</dbReference>
<evidence type="ECO:0000256" key="6">
    <source>
        <dbReference type="ARBA" id="ARBA00022777"/>
    </source>
</evidence>
<organism evidence="12 13">
    <name type="scientific">Tritrichomonas musculus</name>
    <dbReference type="NCBI Taxonomy" id="1915356"/>
    <lineage>
        <taxon>Eukaryota</taxon>
        <taxon>Metamonada</taxon>
        <taxon>Parabasalia</taxon>
        <taxon>Tritrichomonadida</taxon>
        <taxon>Tritrichomonadidae</taxon>
        <taxon>Tritrichomonas</taxon>
    </lineage>
</organism>
<gene>
    <name evidence="12" type="ORF">M9Y10_034035</name>
</gene>
<evidence type="ECO:0000256" key="5">
    <source>
        <dbReference type="ARBA" id="ARBA00022741"/>
    </source>
</evidence>
<evidence type="ECO:0000313" key="12">
    <source>
        <dbReference type="EMBL" id="KAK8889289.1"/>
    </source>
</evidence>
<evidence type="ECO:0000256" key="4">
    <source>
        <dbReference type="ARBA" id="ARBA00022679"/>
    </source>
</evidence>
<dbReference type="InterPro" id="IPR050494">
    <property type="entry name" value="Ser_Thr_dual-spec_kinase"/>
</dbReference>
<evidence type="ECO:0000256" key="1">
    <source>
        <dbReference type="ARBA" id="ARBA00008867"/>
    </source>
</evidence>
<dbReference type="InterPro" id="IPR042521">
    <property type="entry name" value="DYRK"/>
</dbReference>
<comment type="catalytic activity">
    <reaction evidence="8">
        <text>L-seryl-[protein] + ATP = O-phospho-L-seryl-[protein] + ADP + H(+)</text>
        <dbReference type="Rhea" id="RHEA:17989"/>
        <dbReference type="Rhea" id="RHEA-COMP:9863"/>
        <dbReference type="Rhea" id="RHEA-COMP:11604"/>
        <dbReference type="ChEBI" id="CHEBI:15378"/>
        <dbReference type="ChEBI" id="CHEBI:29999"/>
        <dbReference type="ChEBI" id="CHEBI:30616"/>
        <dbReference type="ChEBI" id="CHEBI:83421"/>
        <dbReference type="ChEBI" id="CHEBI:456216"/>
        <dbReference type="EC" id="2.7.12.1"/>
    </reaction>
</comment>
<dbReference type="SMART" id="SM00220">
    <property type="entry name" value="S_TKc"/>
    <property type="match status" value="1"/>
</dbReference>
<dbReference type="Proteomes" id="UP001470230">
    <property type="component" value="Unassembled WGS sequence"/>
</dbReference>
<evidence type="ECO:0000259" key="11">
    <source>
        <dbReference type="PROSITE" id="PS50011"/>
    </source>
</evidence>
<dbReference type="Pfam" id="PF00069">
    <property type="entry name" value="Pkinase"/>
    <property type="match status" value="1"/>
</dbReference>
<dbReference type="PANTHER" id="PTHR24058">
    <property type="entry name" value="DUAL SPECIFICITY PROTEIN KINASE"/>
    <property type="match status" value="1"/>
</dbReference>
<evidence type="ECO:0000313" key="13">
    <source>
        <dbReference type="Proteomes" id="UP001470230"/>
    </source>
</evidence>
<keyword evidence="5" id="KW-0547">Nucleotide-binding</keyword>